<dbReference type="PROSITE" id="PS50125">
    <property type="entry name" value="GUANYLATE_CYCLASE_2"/>
    <property type="match status" value="1"/>
</dbReference>
<gene>
    <name evidence="3" type="ORF">Cflav_PD5487</name>
</gene>
<dbReference type="PANTHER" id="PTHR43081:SF1">
    <property type="entry name" value="ADENYLATE CYCLASE, TERMINAL-DIFFERENTIATION SPECIFIC"/>
    <property type="match status" value="1"/>
</dbReference>
<dbReference type="EMBL" id="ABOX02000003">
    <property type="protein sequence ID" value="EEF62852.1"/>
    <property type="molecule type" value="Genomic_DNA"/>
</dbReference>
<evidence type="ECO:0000313" key="3">
    <source>
        <dbReference type="EMBL" id="EEF62852.1"/>
    </source>
</evidence>
<dbReference type="CDD" id="cd07302">
    <property type="entry name" value="CHD"/>
    <property type="match status" value="1"/>
</dbReference>
<accession>B9XBG7</accession>
<keyword evidence="1" id="KW-0812">Transmembrane</keyword>
<dbReference type="InterPro" id="IPR050697">
    <property type="entry name" value="Adenylyl/Guanylyl_Cyclase_3/4"/>
</dbReference>
<dbReference type="InterPro" id="IPR029787">
    <property type="entry name" value="Nucleotide_cyclase"/>
</dbReference>
<keyword evidence="1" id="KW-1133">Transmembrane helix</keyword>
<dbReference type="Pfam" id="PF00211">
    <property type="entry name" value="Guanylate_cyc"/>
    <property type="match status" value="1"/>
</dbReference>
<dbReference type="InterPro" id="IPR001054">
    <property type="entry name" value="A/G_cyclase"/>
</dbReference>
<organism evidence="3 4">
    <name type="scientific">Pedosphaera parvula (strain Ellin514)</name>
    <dbReference type="NCBI Taxonomy" id="320771"/>
    <lineage>
        <taxon>Bacteria</taxon>
        <taxon>Pseudomonadati</taxon>
        <taxon>Verrucomicrobiota</taxon>
        <taxon>Pedosphaerae</taxon>
        <taxon>Pedosphaerales</taxon>
        <taxon>Pedosphaeraceae</taxon>
        <taxon>Pedosphaera</taxon>
    </lineage>
</organism>
<dbReference type="InterPro" id="IPR007890">
    <property type="entry name" value="CHASE2"/>
</dbReference>
<feature type="transmembrane region" description="Helical" evidence="1">
    <location>
        <begin position="408"/>
        <end position="427"/>
    </location>
</feature>
<keyword evidence="4" id="KW-1185">Reference proteome</keyword>
<sequence length="784" mass="87591">MYLHLVNLKTPRKAPFLIAAGVIGLVCLVQVFRFDFFERLERMTYDLRVRRAANHSSLMTTNLGFVAISEETIRRINNGSLGFSYGLYWPRHIYGRVARELHSQGATASAFDVLFGELRHDHAPVPMANGQLVESDEYFAWQIHAAGNVILASEKGVVPPRLFRTNALWLGDITATKDSDGILRRARAFRTYRRWHRCFQAVEDDPDYGIDLSKARMEPGMIILPRSNGEVVKVPLNKEGKFDVADFLGAKIPAGMARFDNPFTEEQIWHMGIVLAAQQLKLDLEHAKIELEKGRIILSGDNGIERILPVDSDGYFYINWCLTGNDPQLTSEPMENLLRQDQLRQTGQTNGLRNLWKGKLVVIGSTAVGNDLMDRGATPLEEDTILACEHWNVANSVVSGQFVHRSSLFMNLVLICLMGLCAAYLTWKFRPHIASFWILVAFVAYGLFAFACYGMFHFWIPVVMPLAGGLLATYAVMLAYLVMFEQAERRRVRSVFSKVVSPNIVNELLKSEKLALSGARRSVTVLFSDIRGFTEITDLYSERAVEFIKQNNLSGEAAETIFDEQAREILSTVNLYLKVIADVVLKHQGTIDKFIGDCVMAFWGAPVINQKHALCGVRAAIEIQRAVDHLNHDRELENERRKTENYKLSAANQPLLPMLPILSVGTGINTGVVTVGLMGTNEQFNYTVFGRDVNLAQRLESVSGKGRIIISEATLAEIIQDDPNLALACMELPAVNVKGIRNAVPIFEVPWMTREGEAAETNYSNVEAGGAQTAYLAPTDKEGD</sequence>
<evidence type="ECO:0000256" key="1">
    <source>
        <dbReference type="SAM" id="Phobius"/>
    </source>
</evidence>
<reference evidence="3 4" key="1">
    <citation type="journal article" date="2011" name="J. Bacteriol.">
        <title>Genome sequence of 'Pedosphaera parvula' Ellin514, an aerobic Verrucomicrobial isolate from pasture soil.</title>
        <authorList>
            <person name="Kant R."/>
            <person name="van Passel M.W."/>
            <person name="Sangwan P."/>
            <person name="Palva A."/>
            <person name="Lucas S."/>
            <person name="Copeland A."/>
            <person name="Lapidus A."/>
            <person name="Glavina Del Rio T."/>
            <person name="Dalin E."/>
            <person name="Tice H."/>
            <person name="Bruce D."/>
            <person name="Goodwin L."/>
            <person name="Pitluck S."/>
            <person name="Chertkov O."/>
            <person name="Larimer F.W."/>
            <person name="Land M.L."/>
            <person name="Hauser L."/>
            <person name="Brettin T.S."/>
            <person name="Detter J.C."/>
            <person name="Han S."/>
            <person name="de Vos W.M."/>
            <person name="Janssen P.H."/>
            <person name="Smidt H."/>
        </authorList>
    </citation>
    <scope>NUCLEOTIDE SEQUENCE [LARGE SCALE GENOMIC DNA]</scope>
    <source>
        <strain evidence="3 4">Ellin514</strain>
    </source>
</reference>
<dbReference type="SUPFAM" id="SSF55073">
    <property type="entry name" value="Nucleotide cyclase"/>
    <property type="match status" value="1"/>
</dbReference>
<dbReference type="SMART" id="SM00044">
    <property type="entry name" value="CYCc"/>
    <property type="match status" value="1"/>
</dbReference>
<feature type="transmembrane region" description="Helical" evidence="1">
    <location>
        <begin position="462"/>
        <end position="483"/>
    </location>
</feature>
<dbReference type="AlphaFoldDB" id="B9XBG7"/>
<name>B9XBG7_PEDPL</name>
<evidence type="ECO:0000313" key="4">
    <source>
        <dbReference type="Proteomes" id="UP000003688"/>
    </source>
</evidence>
<keyword evidence="1" id="KW-0472">Membrane</keyword>
<dbReference type="Gene3D" id="3.30.70.1230">
    <property type="entry name" value="Nucleotide cyclase"/>
    <property type="match status" value="1"/>
</dbReference>
<dbReference type="Pfam" id="PF05226">
    <property type="entry name" value="CHASE2"/>
    <property type="match status" value="1"/>
</dbReference>
<dbReference type="SMART" id="SM01080">
    <property type="entry name" value="CHASE2"/>
    <property type="match status" value="1"/>
</dbReference>
<comment type="caution">
    <text evidence="3">The sequence shown here is derived from an EMBL/GenBank/DDBJ whole genome shotgun (WGS) entry which is preliminary data.</text>
</comment>
<dbReference type="PANTHER" id="PTHR43081">
    <property type="entry name" value="ADENYLATE CYCLASE, TERMINAL-DIFFERENTIATION SPECIFIC-RELATED"/>
    <property type="match status" value="1"/>
</dbReference>
<dbReference type="GO" id="GO:0035556">
    <property type="term" value="P:intracellular signal transduction"/>
    <property type="evidence" value="ECO:0007669"/>
    <property type="project" value="InterPro"/>
</dbReference>
<evidence type="ECO:0000259" key="2">
    <source>
        <dbReference type="PROSITE" id="PS50125"/>
    </source>
</evidence>
<feature type="domain" description="Guanylate cyclase" evidence="2">
    <location>
        <begin position="524"/>
        <end position="700"/>
    </location>
</feature>
<proteinExistence type="predicted"/>
<dbReference type="GO" id="GO:0006171">
    <property type="term" value="P:cAMP biosynthetic process"/>
    <property type="evidence" value="ECO:0007669"/>
    <property type="project" value="TreeGrafter"/>
</dbReference>
<feature type="transmembrane region" description="Helical" evidence="1">
    <location>
        <begin position="434"/>
        <end position="456"/>
    </location>
</feature>
<dbReference type="STRING" id="320771.Cflav_PD5487"/>
<protein>
    <submittedName>
        <fullName evidence="3">Adenylate/guanylate cyclase</fullName>
    </submittedName>
</protein>
<dbReference type="GO" id="GO:0004016">
    <property type="term" value="F:adenylate cyclase activity"/>
    <property type="evidence" value="ECO:0007669"/>
    <property type="project" value="UniProtKB-ARBA"/>
</dbReference>
<dbReference type="Proteomes" id="UP000003688">
    <property type="component" value="Unassembled WGS sequence"/>
</dbReference>